<dbReference type="PANTHER" id="PTHR43155:SF2">
    <property type="entry name" value="CYCLIC DI-GMP PHOSPHODIESTERASE PA4108"/>
    <property type="match status" value="1"/>
</dbReference>
<dbReference type="PROSITE" id="PS50887">
    <property type="entry name" value="GGDEF"/>
    <property type="match status" value="1"/>
</dbReference>
<organism evidence="4 5">
    <name type="scientific">Pelotomaculum propionicicum</name>
    <dbReference type="NCBI Taxonomy" id="258475"/>
    <lineage>
        <taxon>Bacteria</taxon>
        <taxon>Bacillati</taxon>
        <taxon>Bacillota</taxon>
        <taxon>Clostridia</taxon>
        <taxon>Eubacteriales</taxon>
        <taxon>Desulfotomaculaceae</taxon>
        <taxon>Pelotomaculum</taxon>
    </lineage>
</organism>
<dbReference type="GO" id="GO:0071111">
    <property type="term" value="F:cyclic-guanylate-specific phosphodiesterase activity"/>
    <property type="evidence" value="ECO:0007669"/>
    <property type="project" value="UniProtKB-EC"/>
</dbReference>
<dbReference type="SUPFAM" id="SSF55073">
    <property type="entry name" value="Nucleotide cyclase"/>
    <property type="match status" value="1"/>
</dbReference>
<reference evidence="4 5" key="1">
    <citation type="journal article" date="2018" name="Environ. Microbiol.">
        <title>Novel energy conservation strategies and behaviour of Pelotomaculum schinkii driving syntrophic propionate catabolism.</title>
        <authorList>
            <person name="Hidalgo-Ahumada C.A.P."/>
            <person name="Nobu M.K."/>
            <person name="Narihiro T."/>
            <person name="Tamaki H."/>
            <person name="Liu W.T."/>
            <person name="Kamagata Y."/>
            <person name="Stams A.J.M."/>
            <person name="Imachi H."/>
            <person name="Sousa D.Z."/>
        </authorList>
    </citation>
    <scope>NUCLEOTIDE SEQUENCE [LARGE SCALE GENOMIC DNA]</scope>
    <source>
        <strain evidence="4 5">MGP</strain>
    </source>
</reference>
<gene>
    <name evidence="4" type="primary">rpfG_10</name>
    <name evidence="4" type="ORF">Pmgp_03173</name>
</gene>
<dbReference type="InterPro" id="IPR000014">
    <property type="entry name" value="PAS"/>
</dbReference>
<dbReference type="NCBIfam" id="TIGR00229">
    <property type="entry name" value="sensory_box"/>
    <property type="match status" value="1"/>
</dbReference>
<dbReference type="Proteomes" id="UP000297597">
    <property type="component" value="Unassembled WGS sequence"/>
</dbReference>
<feature type="domain" description="HD-GYP" evidence="3">
    <location>
        <begin position="454"/>
        <end position="642"/>
    </location>
</feature>
<dbReference type="NCBIfam" id="TIGR00254">
    <property type="entry name" value="GGDEF"/>
    <property type="match status" value="1"/>
</dbReference>
<evidence type="ECO:0000313" key="4">
    <source>
        <dbReference type="EMBL" id="TEB09402.1"/>
    </source>
</evidence>
<dbReference type="OrthoDB" id="9798833at2"/>
<dbReference type="EMBL" id="QFFZ01000049">
    <property type="protein sequence ID" value="TEB09402.1"/>
    <property type="molecule type" value="Genomic_DNA"/>
</dbReference>
<dbReference type="SMART" id="SM00267">
    <property type="entry name" value="GGDEF"/>
    <property type="match status" value="1"/>
</dbReference>
<evidence type="ECO:0000313" key="5">
    <source>
        <dbReference type="Proteomes" id="UP000297597"/>
    </source>
</evidence>
<dbReference type="Gene3D" id="1.10.3210.10">
    <property type="entry name" value="Hypothetical protein af1432"/>
    <property type="match status" value="1"/>
</dbReference>
<dbReference type="Pfam" id="PF13426">
    <property type="entry name" value="PAS_9"/>
    <property type="match status" value="1"/>
</dbReference>
<dbReference type="PROSITE" id="PS50112">
    <property type="entry name" value="PAS"/>
    <property type="match status" value="1"/>
</dbReference>
<dbReference type="CDD" id="cd00077">
    <property type="entry name" value="HDc"/>
    <property type="match status" value="1"/>
</dbReference>
<feature type="domain" description="GGDEF" evidence="2">
    <location>
        <begin position="331"/>
        <end position="462"/>
    </location>
</feature>
<dbReference type="RefSeq" id="WP_134215095.1">
    <property type="nucleotide sequence ID" value="NZ_QFFZ01000049.1"/>
</dbReference>
<dbReference type="Pfam" id="PF08448">
    <property type="entry name" value="PAS_4"/>
    <property type="match status" value="1"/>
</dbReference>
<dbReference type="SUPFAM" id="SSF55785">
    <property type="entry name" value="PYP-like sensor domain (PAS domain)"/>
    <property type="match status" value="2"/>
</dbReference>
<keyword evidence="4" id="KW-0378">Hydrolase</keyword>
<comment type="caution">
    <text evidence="4">The sequence shown here is derived from an EMBL/GenBank/DDBJ whole genome shotgun (WGS) entry which is preliminary data.</text>
</comment>
<dbReference type="SMART" id="SM00471">
    <property type="entry name" value="HDc"/>
    <property type="match status" value="1"/>
</dbReference>
<accession>A0A4Y7RL36</accession>
<dbReference type="InterPro" id="IPR013656">
    <property type="entry name" value="PAS_4"/>
</dbReference>
<evidence type="ECO:0000259" key="3">
    <source>
        <dbReference type="PROSITE" id="PS51832"/>
    </source>
</evidence>
<dbReference type="InterPro" id="IPR043128">
    <property type="entry name" value="Rev_trsase/Diguanyl_cyclase"/>
</dbReference>
<dbReference type="CDD" id="cd01949">
    <property type="entry name" value="GGDEF"/>
    <property type="match status" value="1"/>
</dbReference>
<evidence type="ECO:0000259" key="1">
    <source>
        <dbReference type="PROSITE" id="PS50112"/>
    </source>
</evidence>
<dbReference type="Pfam" id="PF00990">
    <property type="entry name" value="GGDEF"/>
    <property type="match status" value="1"/>
</dbReference>
<dbReference type="PROSITE" id="PS51832">
    <property type="entry name" value="HD_GYP"/>
    <property type="match status" value="1"/>
</dbReference>
<dbReference type="Gene3D" id="3.30.70.270">
    <property type="match status" value="1"/>
</dbReference>
<dbReference type="InterPro" id="IPR037522">
    <property type="entry name" value="HD_GYP_dom"/>
</dbReference>
<dbReference type="InterPro" id="IPR000160">
    <property type="entry name" value="GGDEF_dom"/>
</dbReference>
<keyword evidence="5" id="KW-1185">Reference proteome</keyword>
<proteinExistence type="predicted"/>
<feature type="domain" description="PAS" evidence="1">
    <location>
        <begin position="182"/>
        <end position="227"/>
    </location>
</feature>
<dbReference type="InterPro" id="IPR003607">
    <property type="entry name" value="HD/PDEase_dom"/>
</dbReference>
<dbReference type="InterPro" id="IPR035965">
    <property type="entry name" value="PAS-like_dom_sf"/>
</dbReference>
<evidence type="ECO:0000259" key="2">
    <source>
        <dbReference type="PROSITE" id="PS50887"/>
    </source>
</evidence>
<sequence length="642" mass="72669">MRHFHSLLQRQINKHFGDVSSLPEGWQPFINAVNDAYYESDADRNMLERALELSSQELLQANSEMRAVIQAFPDVFLWLDYDGTVKGYKAGNTANLYPYTGNLVGKKIQDVNPEDGVGAKFYEAVQQVREKEEITSIEYHLMLRGKKRFFEARLLPLHSEQVIAVIRDITERKKAEEILLESETRLRLILDSIQSGVLLIDPETHVIEDINRVASEIIGLSKERIIGSRCHKFICPAEEKSCPMTDLGQRIDHSERVLIKADGKILLIIKTVVEVTLGGRNYLIESFVDISERKNMEEQLRYLSLHDALTGLYNRAYFEEEMHRLENGRFNPVGLVLCDVDGLKLVNDTLGHESGDMLLIESANVIKNALRQGDMVARIGGDEFAILLPQSDEETVEAVCCRVREAIKKYNDNDAGLTLSMSMGIAVANIAPANMVSLFKEADDNMYREKLLRRQSASSAIVNTLMKALEARDFITEGHADRLQKLVADVAITIGLSERSVADLRLLAQFHDIGKVGIPDRVLFKPGPLTAEEIEEMQQHCEIGYRIAQSATVLLDIGDWIHKHHEWWNGQGYPLGLKEDEIPLECRILALADAYDAMTSDRPYRKAMSHEEAVLEIKRHMGTQFDPNLAPCFLEILDKSRQ</sequence>
<dbReference type="InterPro" id="IPR029787">
    <property type="entry name" value="Nucleotide_cyclase"/>
</dbReference>
<dbReference type="EC" id="3.1.4.52" evidence="4"/>
<dbReference type="AlphaFoldDB" id="A0A4Y7RL36"/>
<name>A0A4Y7RL36_9FIRM</name>
<protein>
    <submittedName>
        <fullName evidence="4">Cyclic di-GMP phosphodiesterase response regulator RpfG</fullName>
        <ecNumber evidence="4">3.1.4.52</ecNumber>
    </submittedName>
</protein>
<dbReference type="Gene3D" id="3.30.450.20">
    <property type="entry name" value="PAS domain"/>
    <property type="match status" value="2"/>
</dbReference>
<dbReference type="SUPFAM" id="SSF109604">
    <property type="entry name" value="HD-domain/PDEase-like"/>
    <property type="match status" value="1"/>
</dbReference>
<dbReference type="PANTHER" id="PTHR43155">
    <property type="entry name" value="CYCLIC DI-GMP PHOSPHODIESTERASE PA4108-RELATED"/>
    <property type="match status" value="1"/>
</dbReference>
<dbReference type="Pfam" id="PF13487">
    <property type="entry name" value="HD_5"/>
    <property type="match status" value="1"/>
</dbReference>